<dbReference type="Proteomes" id="UP001595989">
    <property type="component" value="Unassembled WGS sequence"/>
</dbReference>
<evidence type="ECO:0000313" key="5">
    <source>
        <dbReference type="EMBL" id="MFC4557964.1"/>
    </source>
</evidence>
<proteinExistence type="predicted"/>
<dbReference type="Gene3D" id="2.60.40.1080">
    <property type="match status" value="1"/>
</dbReference>
<keyword evidence="6" id="KW-1185">Reference proteome</keyword>
<organism evidence="5 6">
    <name type="scientific">Virgibacillus kekensis</name>
    <dbReference type="NCBI Taxonomy" id="202261"/>
    <lineage>
        <taxon>Bacteria</taxon>
        <taxon>Bacillati</taxon>
        <taxon>Bacillota</taxon>
        <taxon>Bacilli</taxon>
        <taxon>Bacillales</taxon>
        <taxon>Bacillaceae</taxon>
        <taxon>Virgibacillus</taxon>
    </lineage>
</organism>
<feature type="signal peptide" evidence="2">
    <location>
        <begin position="1"/>
        <end position="32"/>
    </location>
</feature>
<evidence type="ECO:0000259" key="3">
    <source>
        <dbReference type="Pfam" id="PF02018"/>
    </source>
</evidence>
<dbReference type="Gene3D" id="2.130.10.10">
    <property type="entry name" value="YVTN repeat-like/Quinoprotein amine dehydrogenase"/>
    <property type="match status" value="1"/>
</dbReference>
<dbReference type="SUPFAM" id="SSF82171">
    <property type="entry name" value="DPP6 N-terminal domain-like"/>
    <property type="match status" value="1"/>
</dbReference>
<dbReference type="SUPFAM" id="SSF50969">
    <property type="entry name" value="YVTN repeat-like/Quinoprotein amine dehydrogenase"/>
    <property type="match status" value="1"/>
</dbReference>
<dbReference type="PANTHER" id="PTHR40274:SF3">
    <property type="entry name" value="VIRGINIAMYCIN B LYASE"/>
    <property type="match status" value="1"/>
</dbReference>
<dbReference type="PANTHER" id="PTHR40274">
    <property type="entry name" value="VIRGINIAMYCIN B LYASE"/>
    <property type="match status" value="1"/>
</dbReference>
<protein>
    <submittedName>
        <fullName evidence="5">FIMAH domain-containing protein</fullName>
    </submittedName>
</protein>
<dbReference type="InterPro" id="IPR015943">
    <property type="entry name" value="WD40/YVTN_repeat-like_dom_sf"/>
</dbReference>
<dbReference type="InterPro" id="IPR051344">
    <property type="entry name" value="Vgb"/>
</dbReference>
<dbReference type="InterPro" id="IPR054470">
    <property type="entry name" value="FIMAH_dom"/>
</dbReference>
<sequence length="1176" mass="130257">MYKTCLCAFSIVLSMLLVFSLFPPSLFNSASAAETNEAWKQLQVENGDFEAATNSESDLPSWDYWSGGHKEGMSITNDFAFEGDQSLRVDNSGVVGLFSQAIKVEAGNTYRMSAQIYVEELLEGNPGIWLRWLNDEGEIIQNNAKYFEDLSLEEWQNVTAEAVAPPKATEVKIFIYQTSNTKTKGYYDDIQLLEKSSVDALDLGNPSFEENSGDGTIPDWDMYPASPRDGTSISLSEEQVYDGHQSVKITDETSGASVGLYSQAVEIDSNRVYTLSGKAYINSGSISLYMKYYDGAGKEVGSYRAGYEKPANEWIDITTEAKAPADAVSAKIFLYAGVAGTSSVYYDDFKLTVKKQLNLPFEYGDPINMGPAALAAKTQGAAIGDKEVYYATNGSPATFYAADAKTGEKIFSQALPGSDVVWGMTVGSDGNVYFSGTYDGILYRYLVDEQRIEQIGKNPSDDWVWELESAEDGKIYGATYPNAKVFQYDIETDEFTDLGTFHEGQKYARGLGVTEKNVYVGIGTTAYLYQMNRETGEKKEVELPITGTQTSVSNIWEYGGKLFVAYGTSLLTIDASTGELLNEMNWEDEHTYDGLISSPSPYDESIVYFRDKRTSELWTYDLDTDEAKPVEPRIKLPASSSKAMEWTTNEDGTKVLSILHHQIEYSVYNPQTNKVEISYPEVEKQGLNIQSLEIGQDDNVYMGGYQGSMGVFDTSKEEYIVRERDPHQIEGIGFLNGDVYMGTYGGARIYKYDTDLPYQYSDGGEGDNPEMVYDIGDEQSRPFTFASGDNKLFVGTISDYGKLGGSLTIYDSKTDEWNSMRNIIQNQSIIGLAYQEGIVYGGSTITGGLGIDPTATEAKMFAYDTNNKESKVFELNVDGLETPEMIGELSIGPDKNLWGTAWGYDKEGIANTVIFAMDPATKEIIKSTELYSGVHRGSSWRPFFMRWDDQGLLYTTAGRKLTVIDPETMMTKQIIGDTVNLMDLDSEGNIYYANGENLYKMPVPLEDASITTEDQTLLQGETTNLDLSVTLANGNTVNLDGADVEWINSSPQVATVDDGKITAINAGSTEIETKVSYNGEEITSNKITINVIVSPSSLAAQVKELETTQQIEHSLSQQLVNRLEQAKHHYKKGNTDQAIKHLNDYLKHLENSDTEEDLKTILENNAESIKDSFLKD</sequence>
<dbReference type="Gene3D" id="2.60.120.260">
    <property type="entry name" value="Galactose-binding domain-like"/>
    <property type="match status" value="2"/>
</dbReference>
<comment type="caution">
    <text evidence="5">The sequence shown here is derived from an EMBL/GenBank/DDBJ whole genome shotgun (WGS) entry which is preliminary data.</text>
</comment>
<feature type="domain" description="CBM-cenC" evidence="3">
    <location>
        <begin position="205"/>
        <end position="336"/>
    </location>
</feature>
<reference evidence="6" key="1">
    <citation type="journal article" date="2019" name="Int. J. Syst. Evol. Microbiol.">
        <title>The Global Catalogue of Microorganisms (GCM) 10K type strain sequencing project: providing services to taxonomists for standard genome sequencing and annotation.</title>
        <authorList>
            <consortium name="The Broad Institute Genomics Platform"/>
            <consortium name="The Broad Institute Genome Sequencing Center for Infectious Disease"/>
            <person name="Wu L."/>
            <person name="Ma J."/>
        </authorList>
    </citation>
    <scope>NUCLEOTIDE SEQUENCE [LARGE SCALE GENOMIC DNA]</scope>
    <source>
        <strain evidence="6">CGMCC 4.7426</strain>
    </source>
</reference>
<keyword evidence="2" id="KW-0732">Signal</keyword>
<feature type="chain" id="PRO_5046910398" evidence="2">
    <location>
        <begin position="33"/>
        <end position="1176"/>
    </location>
</feature>
<accession>A0ABV9DI40</accession>
<dbReference type="SUPFAM" id="SSF49373">
    <property type="entry name" value="Invasin/intimin cell-adhesion fragments"/>
    <property type="match status" value="1"/>
</dbReference>
<gene>
    <name evidence="5" type="ORF">ACFO3D_07055</name>
</gene>
<feature type="domain" description="FIMAH" evidence="4">
    <location>
        <begin position="1096"/>
        <end position="1169"/>
    </location>
</feature>
<dbReference type="SUPFAM" id="SSF49785">
    <property type="entry name" value="Galactose-binding domain-like"/>
    <property type="match status" value="2"/>
</dbReference>
<keyword evidence="1" id="KW-0378">Hydrolase</keyword>
<evidence type="ECO:0000313" key="6">
    <source>
        <dbReference type="Proteomes" id="UP001595989"/>
    </source>
</evidence>
<dbReference type="InterPro" id="IPR008979">
    <property type="entry name" value="Galactose-bd-like_sf"/>
</dbReference>
<dbReference type="Pfam" id="PF02018">
    <property type="entry name" value="CBM_4_9"/>
    <property type="match status" value="1"/>
</dbReference>
<dbReference type="InterPro" id="IPR003305">
    <property type="entry name" value="CenC_carb-bd"/>
</dbReference>
<evidence type="ECO:0000259" key="4">
    <source>
        <dbReference type="Pfam" id="PF22888"/>
    </source>
</evidence>
<dbReference type="InterPro" id="IPR008964">
    <property type="entry name" value="Invasin/intimin_cell_adhesion"/>
</dbReference>
<dbReference type="Pfam" id="PF22888">
    <property type="entry name" value="FIMAH"/>
    <property type="match status" value="1"/>
</dbReference>
<dbReference type="RefSeq" id="WP_390294205.1">
    <property type="nucleotide sequence ID" value="NZ_JBHSFU010000004.1"/>
</dbReference>
<dbReference type="InterPro" id="IPR011044">
    <property type="entry name" value="Quino_amine_DH_bsu"/>
</dbReference>
<evidence type="ECO:0000256" key="2">
    <source>
        <dbReference type="SAM" id="SignalP"/>
    </source>
</evidence>
<name>A0ABV9DI40_9BACI</name>
<evidence type="ECO:0000256" key="1">
    <source>
        <dbReference type="ARBA" id="ARBA00022801"/>
    </source>
</evidence>
<dbReference type="EMBL" id="JBHSFU010000004">
    <property type="protein sequence ID" value="MFC4557964.1"/>
    <property type="molecule type" value="Genomic_DNA"/>
</dbReference>